<feature type="transmembrane region" description="Helical" evidence="1">
    <location>
        <begin position="215"/>
        <end position="234"/>
    </location>
</feature>
<feature type="transmembrane region" description="Helical" evidence="1">
    <location>
        <begin position="120"/>
        <end position="148"/>
    </location>
</feature>
<protein>
    <submittedName>
        <fullName evidence="2">ABC-2 type transport system permease protein</fullName>
    </submittedName>
</protein>
<feature type="transmembrane region" description="Helical" evidence="1">
    <location>
        <begin position="241"/>
        <end position="260"/>
    </location>
</feature>
<dbReference type="AlphaFoldDB" id="A0A4R7ZMZ1"/>
<evidence type="ECO:0000313" key="3">
    <source>
        <dbReference type="Proteomes" id="UP000295447"/>
    </source>
</evidence>
<evidence type="ECO:0000256" key="1">
    <source>
        <dbReference type="SAM" id="Phobius"/>
    </source>
</evidence>
<dbReference type="Proteomes" id="UP000295447">
    <property type="component" value="Unassembled WGS sequence"/>
</dbReference>
<evidence type="ECO:0000313" key="2">
    <source>
        <dbReference type="EMBL" id="TDW19229.1"/>
    </source>
</evidence>
<dbReference type="InterPro" id="IPR010390">
    <property type="entry name" value="ABC-2_transporter-like"/>
</dbReference>
<proteinExistence type="predicted"/>
<feature type="transmembrane region" description="Helical" evidence="1">
    <location>
        <begin position="38"/>
        <end position="60"/>
    </location>
</feature>
<keyword evidence="1" id="KW-0472">Membrane</keyword>
<dbReference type="Pfam" id="PF06182">
    <property type="entry name" value="ABC2_membrane_6"/>
    <property type="match status" value="1"/>
</dbReference>
<dbReference type="PANTHER" id="PTHR36833">
    <property type="entry name" value="SLR0610 PROTEIN-RELATED"/>
    <property type="match status" value="1"/>
</dbReference>
<dbReference type="EMBL" id="SODF01000002">
    <property type="protein sequence ID" value="TDW19229.1"/>
    <property type="molecule type" value="Genomic_DNA"/>
</dbReference>
<name>A0A4R7ZMZ1_9ACTN</name>
<keyword evidence="3" id="KW-1185">Reference proteome</keyword>
<organism evidence="2 3">
    <name type="scientific">Kribbella kalugense</name>
    <dbReference type="NCBI Taxonomy" id="2512221"/>
    <lineage>
        <taxon>Bacteria</taxon>
        <taxon>Bacillati</taxon>
        <taxon>Actinomycetota</taxon>
        <taxon>Actinomycetes</taxon>
        <taxon>Propionibacteriales</taxon>
        <taxon>Kribbellaceae</taxon>
        <taxon>Kribbella</taxon>
    </lineage>
</organism>
<sequence>MADRRTAVYGGGIVKLLRLVGVGFSMALRRSVAFRINLVFDVLLAFTGLGTAVAAVLIVFTRADSLAGWSKAEFLVLIGTYQLITGLRGTFIDPNLSWFPETGIRNGKLDGYLLQPASSLFLASLSLSSPLALIQFVLGIGVLGWGIAGQSLTAAGVVSWLVLVVAGLVVTWALSVLLACLAFWAPKLQLDVFFHSAWQLGRYPTDVFARPIRVVLTYVFPMALIASVPSAALLRGPQVGVLVGGVLAAVGAAVLAGAAWRAGLRRYTGATS</sequence>
<feature type="transmembrane region" description="Helical" evidence="1">
    <location>
        <begin position="160"/>
        <end position="185"/>
    </location>
</feature>
<dbReference type="RefSeq" id="WP_134122115.1">
    <property type="nucleotide sequence ID" value="NZ_SODF01000002.1"/>
</dbReference>
<dbReference type="OrthoDB" id="3818833at2"/>
<comment type="caution">
    <text evidence="2">The sequence shown here is derived from an EMBL/GenBank/DDBJ whole genome shotgun (WGS) entry which is preliminary data.</text>
</comment>
<keyword evidence="1" id="KW-1133">Transmembrane helix</keyword>
<accession>A0A4R7ZMZ1</accession>
<keyword evidence="1" id="KW-0812">Transmembrane</keyword>
<dbReference type="PANTHER" id="PTHR36833:SF1">
    <property type="entry name" value="INTEGRAL MEMBRANE TRANSPORT PROTEIN"/>
    <property type="match status" value="1"/>
</dbReference>
<gene>
    <name evidence="2" type="ORF">EV650_5835</name>
</gene>
<feature type="transmembrane region" description="Helical" evidence="1">
    <location>
        <begin position="6"/>
        <end position="26"/>
    </location>
</feature>
<reference evidence="2 3" key="1">
    <citation type="submission" date="2019-03" db="EMBL/GenBank/DDBJ databases">
        <title>Genomic Encyclopedia of Type Strains, Phase III (KMG-III): the genomes of soil and plant-associated and newly described type strains.</title>
        <authorList>
            <person name="Whitman W."/>
        </authorList>
    </citation>
    <scope>NUCLEOTIDE SEQUENCE [LARGE SCALE GENOMIC DNA]</scope>
    <source>
        <strain evidence="2 3">VKM Ac-2570</strain>
    </source>
</reference>